<dbReference type="AlphaFoldDB" id="A0A942ZA61"/>
<dbReference type="InterPro" id="IPR035931">
    <property type="entry name" value="YlxR-like_sf"/>
</dbReference>
<accession>A0A942ZA61</accession>
<evidence type="ECO:0000313" key="3">
    <source>
        <dbReference type="Proteomes" id="UP000724672"/>
    </source>
</evidence>
<feature type="domain" description="YlxR" evidence="1">
    <location>
        <begin position="9"/>
        <end position="82"/>
    </location>
</feature>
<comment type="caution">
    <text evidence="2">The sequence shown here is derived from an EMBL/GenBank/DDBJ whole genome shotgun (WGS) entry which is preliminary data.</text>
</comment>
<dbReference type="SUPFAM" id="SSF64376">
    <property type="entry name" value="YlxR-like"/>
    <property type="match status" value="1"/>
</dbReference>
<dbReference type="InterPro" id="IPR037465">
    <property type="entry name" value="YlxR"/>
</dbReference>
<dbReference type="EMBL" id="WSFT01000053">
    <property type="protein sequence ID" value="MBS4539889.1"/>
    <property type="molecule type" value="Genomic_DNA"/>
</dbReference>
<proteinExistence type="predicted"/>
<evidence type="ECO:0000313" key="2">
    <source>
        <dbReference type="EMBL" id="MBS4539889.1"/>
    </source>
</evidence>
<keyword evidence="3" id="KW-1185">Reference proteome</keyword>
<dbReference type="PANTHER" id="PTHR34215:SF1">
    <property type="entry name" value="YLXR DOMAIN-CONTAINING PROTEIN"/>
    <property type="match status" value="1"/>
</dbReference>
<dbReference type="CDD" id="cd00279">
    <property type="entry name" value="YlxR"/>
    <property type="match status" value="1"/>
</dbReference>
<dbReference type="Gene3D" id="3.30.1230.10">
    <property type="entry name" value="YlxR-like"/>
    <property type="match status" value="1"/>
</dbReference>
<dbReference type="RefSeq" id="WP_203367796.1">
    <property type="nucleotide sequence ID" value="NZ_WSFT01000053.1"/>
</dbReference>
<organism evidence="2 3">
    <name type="scientific">Anaeromonas frigoriresistens</name>
    <dbReference type="NCBI Taxonomy" id="2683708"/>
    <lineage>
        <taxon>Bacteria</taxon>
        <taxon>Bacillati</taxon>
        <taxon>Bacillota</taxon>
        <taxon>Tissierellia</taxon>
        <taxon>Tissierellales</taxon>
        <taxon>Thermohalobacteraceae</taxon>
        <taxon>Anaeromonas</taxon>
    </lineage>
</organism>
<dbReference type="InterPro" id="IPR007393">
    <property type="entry name" value="YlxR_dom"/>
</dbReference>
<evidence type="ECO:0000259" key="1">
    <source>
        <dbReference type="Pfam" id="PF04296"/>
    </source>
</evidence>
<reference evidence="2" key="1">
    <citation type="submission" date="2019-12" db="EMBL/GenBank/DDBJ databases">
        <title>Clostridiaceae gen. nov. sp. nov., isolated from sediment in Xinjiang, China.</title>
        <authorList>
            <person name="Zhang R."/>
        </authorList>
    </citation>
    <scope>NUCLEOTIDE SEQUENCE</scope>
    <source>
        <strain evidence="2">D2Q-11</strain>
    </source>
</reference>
<protein>
    <submittedName>
        <fullName evidence="2">YlxR family protein</fullName>
    </submittedName>
</protein>
<dbReference type="NCBIfam" id="NF047356">
    <property type="entry name" value="RNA_bind_RnpM"/>
    <property type="match status" value="1"/>
</dbReference>
<dbReference type="Proteomes" id="UP000724672">
    <property type="component" value="Unassembled WGS sequence"/>
</dbReference>
<sequence length="89" mass="10319">MKTKKIPLRKCIVCNERKEKKDLVRIVKNNEGEVFVDMNGKANGRGAYICNNKECLDKAFKSKAFNRAFKTNISPDVYNSLKEELYKNE</sequence>
<dbReference type="PANTHER" id="PTHR34215">
    <property type="entry name" value="BLL0784 PROTEIN"/>
    <property type="match status" value="1"/>
</dbReference>
<gene>
    <name evidence="2" type="ORF">GOQ27_15545</name>
</gene>
<dbReference type="Pfam" id="PF04296">
    <property type="entry name" value="YlxR"/>
    <property type="match status" value="1"/>
</dbReference>
<name>A0A942ZA61_9FIRM</name>